<dbReference type="AlphaFoldDB" id="A0A8J7M7X2"/>
<evidence type="ECO:0000313" key="1">
    <source>
        <dbReference type="EMBL" id="MBK0399850.1"/>
    </source>
</evidence>
<dbReference type="Gene3D" id="1.10.10.1150">
    <property type="entry name" value="Coenzyme PQQ synthesis protein D (PqqD)"/>
    <property type="match status" value="1"/>
</dbReference>
<evidence type="ECO:0000313" key="2">
    <source>
        <dbReference type="Proteomes" id="UP000655420"/>
    </source>
</evidence>
<proteinExistence type="predicted"/>
<dbReference type="InterPro" id="IPR008792">
    <property type="entry name" value="PQQD"/>
</dbReference>
<keyword evidence="2" id="KW-1185">Reference proteome</keyword>
<reference evidence="1" key="1">
    <citation type="submission" date="2020-12" db="EMBL/GenBank/DDBJ databases">
        <title>Bacterial taxonomy.</title>
        <authorList>
            <person name="Pan X."/>
        </authorList>
    </citation>
    <scope>NUCLEOTIDE SEQUENCE</scope>
    <source>
        <strain evidence="1">M0105</strain>
    </source>
</reference>
<name>A0A8J7M7X2_9RHOB</name>
<comment type="caution">
    <text evidence="1">The sequence shown here is derived from an EMBL/GenBank/DDBJ whole genome shotgun (WGS) entry which is preliminary data.</text>
</comment>
<dbReference type="InterPro" id="IPR041881">
    <property type="entry name" value="PqqD_sf"/>
</dbReference>
<dbReference type="RefSeq" id="WP_200610038.1">
    <property type="nucleotide sequence ID" value="NZ_JAEHHL010000006.1"/>
</dbReference>
<organism evidence="1 2">
    <name type="scientific">Thermohalobaculum xanthum</name>
    <dbReference type="NCBI Taxonomy" id="2753746"/>
    <lineage>
        <taxon>Bacteria</taxon>
        <taxon>Pseudomonadati</taxon>
        <taxon>Pseudomonadota</taxon>
        <taxon>Alphaproteobacteria</taxon>
        <taxon>Rhodobacterales</taxon>
        <taxon>Paracoccaceae</taxon>
        <taxon>Thermohalobaculum</taxon>
    </lineage>
</organism>
<dbReference type="EMBL" id="JAEHHL010000006">
    <property type="protein sequence ID" value="MBK0399850.1"/>
    <property type="molecule type" value="Genomic_DNA"/>
</dbReference>
<accession>A0A8J7M7X2</accession>
<dbReference type="Proteomes" id="UP000655420">
    <property type="component" value="Unassembled WGS sequence"/>
</dbReference>
<gene>
    <name evidence="1" type="ORF">H0I76_11670</name>
</gene>
<protein>
    <submittedName>
        <fullName evidence="1">PqqD family protein</fullName>
    </submittedName>
</protein>
<dbReference type="Pfam" id="PF05402">
    <property type="entry name" value="PqqD"/>
    <property type="match status" value="1"/>
</dbReference>
<sequence>MSASLDEATVFMSVASDSYFMLEGSARDIWDLIDGQRKVGEIVARLTEIYDIDAQACGADVLAFLATLSDNGMIEITG</sequence>